<dbReference type="GO" id="GO:0006011">
    <property type="term" value="P:UDP-alpha-D-glucose metabolic process"/>
    <property type="evidence" value="ECO:0007669"/>
    <property type="project" value="InterPro"/>
</dbReference>
<dbReference type="InterPro" id="IPR019734">
    <property type="entry name" value="TPR_rpt"/>
</dbReference>
<dbReference type="PROSITE" id="PS50005">
    <property type="entry name" value="TPR"/>
    <property type="match status" value="2"/>
</dbReference>
<dbReference type="KEGG" id="fau:Fraau_2351"/>
<feature type="repeat" description="TPR" evidence="7">
    <location>
        <begin position="383"/>
        <end position="416"/>
    </location>
</feature>
<dbReference type="Proteomes" id="UP000005234">
    <property type="component" value="Chromosome"/>
</dbReference>
<dbReference type="HOGENOM" id="CLU_001631_1_0_6"/>
<gene>
    <name evidence="10" type="ordered locus">Fraau_2351</name>
</gene>
<dbReference type="InterPro" id="IPR011990">
    <property type="entry name" value="TPR-like_helical_dom_sf"/>
</dbReference>
<sequence>MKTFGRRTQMAISLAGLLAGGHQAWAQAGDGGAQQLIQQGSYWHAHGRDDLAQDAWNRLLLVDPAQPDALLGLGEIAINRGDADTARQRLQQLQRIHPGAAQTAQLRLDVGGNDSALSSARMSAARGDYAQAIASYRRFFGGPTPPANLALEYYQVLAGAPGEAWAQAVAGLRSLQQGQPDNAATALALARVLTYREPSRREGIDRLAEWSARHGHPDEARAPWRQALLWLGSWQGDDADRFHRYMTIYPTDHLVLEQSERLRKQSAQAGDAHAGVELAAAFHLLDQHRSVQAQAAFSQLLRQHPGDSQAMGGLGTALLQQEQFESARRWLQKAAAASPRWRGPLESADYWSALRQAQALVPQHPEQALAGLRQLTRQQPSNPAGWVALGQLLLAQGDTDGAADACQRALKLDPANPGARQALIQVYIRQGHAGQATKLFGQLNADQQKRMGGLDRLQAEEARQQAAAAVAGGDMVAARDLLQKGLDADPGNVWLNLDLARLYLHADRPVDARTVMDRLLLRAPDSVDAIYASALLSADEGDWAAVYASLRRMAPDQRSDEAAALLRRAAIRLEIARAVALARQGRFAEARQTLMQLEPGVSTGPGDLLAAVATGYADIGDTARASQLATRLLESGQPQPSVELRLQYASVLLSARQDAPLLRVLRQLQSAPMDAAQAQQYADLREGYALRQVELYRQMGNLEQAYAVLSPLLQHDGQAVKPLQALARLYVSAGKSDDALQIYRRVLQLQPDDVDTLLAAAGAAEQIHDYAAASGFVDAALSQTPHSPRVLADAARLYRARGDSRRAAAYFRQALDEQAQALADSQAGMALPALAAPAAAPAAGMNPFAGITGSGEEPEAGDGLPLPALASAAASLRTASDSSQQIAADAGMASVPAAAGGYDVQATDTVAGASVPAAMNSSALAASVRAGGGADGFGADRRLPGQGLPAAADRHLHRLSPVNGDDSREDLVAELQSVQADASDSLSAGMVYRNRNGSGGLGKLDDLELPLQGRFSVGQGRITASITPTLLDAGTASTSYDSASQFGGGPAAALDGAIAANATAVSGLLDSTLFQGLLTQGNGNATRNLIYQTALSNGEYQTLFNQTDYSASYADRTAAAMSALFNLPLASYMLNNDLSATPLKTIAQQILANSSYSGALSSAQLATLQSLAGSALGALTPTQFAARLQSMSAAGAGARRLGPQDARGAGVGAAYDLGGLHFDVGSTPLGFPESRLVGGLAYHGQIGEDVNFTVQGSRRAVSDSLLSFAGVEDPRTGQRWGGVTANGGRFQIGRDNGAAGFYGYGSYAVLVGTHVQQNNRGEAGGGAYLHLISGPDQSLTAGLNVTYMQYSHNLQGFTYGQGGYFSPQRYVNIGVPIHWSGRKGAWNWMLDASIGVQSFHQNASNYFPTDAALQAQAYQAASIASTLGLASYTDPVYRAQSKTGLGYNLDGAVEYQVAPKLYLGGRIELSNASNYQQLSSGLYLRYQFDDFGGTVKPQPTPLLSPYSPAAGE</sequence>
<dbReference type="Pfam" id="PF14559">
    <property type="entry name" value="TPR_19"/>
    <property type="match status" value="3"/>
</dbReference>
<evidence type="ECO:0000256" key="7">
    <source>
        <dbReference type="PROSITE-ProRule" id="PRU00339"/>
    </source>
</evidence>
<dbReference type="GO" id="GO:0030244">
    <property type="term" value="P:cellulose biosynthetic process"/>
    <property type="evidence" value="ECO:0007669"/>
    <property type="project" value="UniProtKB-KW"/>
</dbReference>
<dbReference type="InterPro" id="IPR003921">
    <property type="entry name" value="Cell_synth_C"/>
</dbReference>
<dbReference type="PRINTS" id="PR01441">
    <property type="entry name" value="CELLSNTHASEC"/>
</dbReference>
<dbReference type="Pfam" id="PF05420">
    <property type="entry name" value="BCSC_C"/>
    <property type="match status" value="1"/>
</dbReference>
<evidence type="ECO:0000259" key="9">
    <source>
        <dbReference type="Pfam" id="PF05420"/>
    </source>
</evidence>
<dbReference type="PANTHER" id="PTHR45586">
    <property type="entry name" value="TPR REPEAT-CONTAINING PROTEIN PA4667"/>
    <property type="match status" value="1"/>
</dbReference>
<evidence type="ECO:0000256" key="6">
    <source>
        <dbReference type="ARBA" id="ARBA00022916"/>
    </source>
</evidence>
<evidence type="ECO:0000313" key="10">
    <source>
        <dbReference type="EMBL" id="AFC86718.1"/>
    </source>
</evidence>
<keyword evidence="5 7" id="KW-0802">TPR repeat</keyword>
<dbReference type="SMART" id="SM00028">
    <property type="entry name" value="TPR"/>
    <property type="match status" value="7"/>
</dbReference>
<feature type="repeat" description="TPR" evidence="7">
    <location>
        <begin position="720"/>
        <end position="753"/>
    </location>
</feature>
<name>H8L5X5_FRAAD</name>
<proteinExistence type="predicted"/>
<organism evidence="10 11">
    <name type="scientific">Frateuria aurantia (strain ATCC 33424 / DSM 6220 / KCTC 2777 / LMG 1558 / NBRC 3245 / NCIMB 13370)</name>
    <name type="common">Acetobacter aurantius</name>
    <dbReference type="NCBI Taxonomy" id="767434"/>
    <lineage>
        <taxon>Bacteria</taxon>
        <taxon>Pseudomonadati</taxon>
        <taxon>Pseudomonadota</taxon>
        <taxon>Gammaproteobacteria</taxon>
        <taxon>Lysobacterales</taxon>
        <taxon>Rhodanobacteraceae</taxon>
        <taxon>Frateuria</taxon>
    </lineage>
</organism>
<accession>H8L5X5</accession>
<dbReference type="Gene3D" id="1.25.40.10">
    <property type="entry name" value="Tetratricopeptide repeat domain"/>
    <property type="match status" value="4"/>
</dbReference>
<feature type="signal peptide" evidence="8">
    <location>
        <begin position="1"/>
        <end position="26"/>
    </location>
</feature>
<dbReference type="Pfam" id="PF13176">
    <property type="entry name" value="TPR_7"/>
    <property type="match status" value="1"/>
</dbReference>
<dbReference type="OrthoDB" id="174989at2"/>
<feature type="chain" id="PRO_5003613494" evidence="8">
    <location>
        <begin position="27"/>
        <end position="1512"/>
    </location>
</feature>
<keyword evidence="3 8" id="KW-0732">Signal</keyword>
<evidence type="ECO:0000256" key="4">
    <source>
        <dbReference type="ARBA" id="ARBA00022737"/>
    </source>
</evidence>
<evidence type="ECO:0000256" key="5">
    <source>
        <dbReference type="ARBA" id="ARBA00022803"/>
    </source>
</evidence>
<protein>
    <submittedName>
        <fullName evidence="10">Cytochrome c biogenesis factor</fullName>
    </submittedName>
</protein>
<keyword evidence="11" id="KW-1185">Reference proteome</keyword>
<feature type="domain" description="Cellulose synthase operon C C-terminal" evidence="9">
    <location>
        <begin position="1183"/>
        <end position="1489"/>
    </location>
</feature>
<keyword evidence="6" id="KW-0135">Cellulose biosynthesis</keyword>
<dbReference type="SUPFAM" id="SSF48452">
    <property type="entry name" value="TPR-like"/>
    <property type="match status" value="2"/>
</dbReference>
<dbReference type="Pfam" id="PF13432">
    <property type="entry name" value="TPR_16"/>
    <property type="match status" value="2"/>
</dbReference>
<keyword evidence="4" id="KW-0677">Repeat</keyword>
<evidence type="ECO:0000256" key="8">
    <source>
        <dbReference type="SAM" id="SignalP"/>
    </source>
</evidence>
<evidence type="ECO:0000313" key="11">
    <source>
        <dbReference type="Proteomes" id="UP000005234"/>
    </source>
</evidence>
<dbReference type="InterPro" id="IPR008410">
    <property type="entry name" value="BCSC_C"/>
</dbReference>
<evidence type="ECO:0000256" key="1">
    <source>
        <dbReference type="ARBA" id="ARBA00003476"/>
    </source>
</evidence>
<comment type="function">
    <text evidence="1">Required for maximal bacterial cellulose synthesis.</text>
</comment>
<comment type="pathway">
    <text evidence="2">Glycan metabolism; bacterial cellulose biosynthesis.</text>
</comment>
<dbReference type="InterPro" id="IPR051012">
    <property type="entry name" value="CellSynth/LPSAsmb/PSIAsmb"/>
</dbReference>
<dbReference type="PANTHER" id="PTHR45586:SF1">
    <property type="entry name" value="LIPOPOLYSACCHARIDE ASSEMBLY PROTEIN B"/>
    <property type="match status" value="1"/>
</dbReference>
<dbReference type="UniPathway" id="UPA00694"/>
<evidence type="ECO:0000256" key="2">
    <source>
        <dbReference type="ARBA" id="ARBA00005186"/>
    </source>
</evidence>
<reference evidence="10" key="1">
    <citation type="submission" date="2012-02" db="EMBL/GenBank/DDBJ databases">
        <title>The complete genome of Frateuria aurantia DSM 6220.</title>
        <authorList>
            <consortium name="US DOE Joint Genome Institute (JGI-PGF)"/>
            <person name="Lucas S."/>
            <person name="Copeland A."/>
            <person name="Lapidus A."/>
            <person name="Glavina del Rio T."/>
            <person name="Dalin E."/>
            <person name="Tice H."/>
            <person name="Bruce D."/>
            <person name="Goodwin L."/>
            <person name="Pitluck S."/>
            <person name="Peters L."/>
            <person name="Ovchinnikova G."/>
            <person name="Teshima H."/>
            <person name="Kyrpides N."/>
            <person name="Mavromatis K."/>
            <person name="Ivanova N."/>
            <person name="Brettin T."/>
            <person name="Detter J.C."/>
            <person name="Han C."/>
            <person name="Larimer F."/>
            <person name="Land M."/>
            <person name="Hauser L."/>
            <person name="Markowitz V."/>
            <person name="Cheng J.-F."/>
            <person name="Hugenholtz P."/>
            <person name="Woyke T."/>
            <person name="Wu D."/>
            <person name="Brambilla E."/>
            <person name="Klenk H.-P."/>
            <person name="Eisen J.A."/>
        </authorList>
    </citation>
    <scope>NUCLEOTIDE SEQUENCE</scope>
    <source>
        <strain evidence="10">DSM 6220</strain>
    </source>
</reference>
<evidence type="ECO:0000256" key="3">
    <source>
        <dbReference type="ARBA" id="ARBA00022729"/>
    </source>
</evidence>
<dbReference type="eggNOG" id="COG0457">
    <property type="taxonomic scope" value="Bacteria"/>
</dbReference>
<dbReference type="GO" id="GO:0019867">
    <property type="term" value="C:outer membrane"/>
    <property type="evidence" value="ECO:0007669"/>
    <property type="project" value="InterPro"/>
</dbReference>
<dbReference type="STRING" id="767434.Fraau_2351"/>
<dbReference type="EMBL" id="CP003350">
    <property type="protein sequence ID" value="AFC86718.1"/>
    <property type="molecule type" value="Genomic_DNA"/>
</dbReference>